<dbReference type="Proteomes" id="UP000799424">
    <property type="component" value="Unassembled WGS sequence"/>
</dbReference>
<proteinExistence type="predicted"/>
<accession>A0A6A7AC86</accession>
<dbReference type="PANTHER" id="PTHR43798">
    <property type="entry name" value="MONOACYLGLYCEROL LIPASE"/>
    <property type="match status" value="1"/>
</dbReference>
<gene>
    <name evidence="2" type="ORF">CC86DRAFT_368051</name>
</gene>
<dbReference type="Pfam" id="PF00561">
    <property type="entry name" value="Abhydrolase_1"/>
    <property type="match status" value="1"/>
</dbReference>
<keyword evidence="3" id="KW-1185">Reference proteome</keyword>
<evidence type="ECO:0000259" key="1">
    <source>
        <dbReference type="Pfam" id="PF00561"/>
    </source>
</evidence>
<keyword evidence="2" id="KW-0378">Hydrolase</keyword>
<dbReference type="InterPro" id="IPR029058">
    <property type="entry name" value="AB_hydrolase_fold"/>
</dbReference>
<dbReference type="Gene3D" id="3.40.50.1820">
    <property type="entry name" value="alpha/beta hydrolase"/>
    <property type="match status" value="1"/>
</dbReference>
<dbReference type="SUPFAM" id="SSF53474">
    <property type="entry name" value="alpha/beta-Hydrolases"/>
    <property type="match status" value="1"/>
</dbReference>
<organism evidence="2 3">
    <name type="scientific">Ophiobolus disseminans</name>
    <dbReference type="NCBI Taxonomy" id="1469910"/>
    <lineage>
        <taxon>Eukaryota</taxon>
        <taxon>Fungi</taxon>
        <taxon>Dikarya</taxon>
        <taxon>Ascomycota</taxon>
        <taxon>Pezizomycotina</taxon>
        <taxon>Dothideomycetes</taxon>
        <taxon>Pleosporomycetidae</taxon>
        <taxon>Pleosporales</taxon>
        <taxon>Pleosporineae</taxon>
        <taxon>Phaeosphaeriaceae</taxon>
        <taxon>Ophiobolus</taxon>
    </lineage>
</organism>
<dbReference type="GO" id="GO:0016787">
    <property type="term" value="F:hydrolase activity"/>
    <property type="evidence" value="ECO:0007669"/>
    <property type="project" value="UniProtKB-KW"/>
</dbReference>
<feature type="domain" description="AB hydrolase-1" evidence="1">
    <location>
        <begin position="23"/>
        <end position="140"/>
    </location>
</feature>
<dbReference type="AlphaFoldDB" id="A0A6A7AC86"/>
<protein>
    <submittedName>
        <fullName evidence="2">Alpha/beta-hydrolase</fullName>
    </submittedName>
</protein>
<evidence type="ECO:0000313" key="3">
    <source>
        <dbReference type="Proteomes" id="UP000799424"/>
    </source>
</evidence>
<name>A0A6A7AC86_9PLEO</name>
<reference evidence="2" key="1">
    <citation type="journal article" date="2020" name="Stud. Mycol.">
        <title>101 Dothideomycetes genomes: a test case for predicting lifestyles and emergence of pathogens.</title>
        <authorList>
            <person name="Haridas S."/>
            <person name="Albert R."/>
            <person name="Binder M."/>
            <person name="Bloem J."/>
            <person name="Labutti K."/>
            <person name="Salamov A."/>
            <person name="Andreopoulos B."/>
            <person name="Baker S."/>
            <person name="Barry K."/>
            <person name="Bills G."/>
            <person name="Bluhm B."/>
            <person name="Cannon C."/>
            <person name="Castanera R."/>
            <person name="Culley D."/>
            <person name="Daum C."/>
            <person name="Ezra D."/>
            <person name="Gonzalez J."/>
            <person name="Henrissat B."/>
            <person name="Kuo A."/>
            <person name="Liang C."/>
            <person name="Lipzen A."/>
            <person name="Lutzoni F."/>
            <person name="Magnuson J."/>
            <person name="Mondo S."/>
            <person name="Nolan M."/>
            <person name="Ohm R."/>
            <person name="Pangilinan J."/>
            <person name="Park H.-J."/>
            <person name="Ramirez L."/>
            <person name="Alfaro M."/>
            <person name="Sun H."/>
            <person name="Tritt A."/>
            <person name="Yoshinaga Y."/>
            <person name="Zwiers L.-H."/>
            <person name="Turgeon B."/>
            <person name="Goodwin S."/>
            <person name="Spatafora J."/>
            <person name="Crous P."/>
            <person name="Grigoriev I."/>
        </authorList>
    </citation>
    <scope>NUCLEOTIDE SEQUENCE</scope>
    <source>
        <strain evidence="2">CBS 113818</strain>
    </source>
</reference>
<evidence type="ECO:0000313" key="2">
    <source>
        <dbReference type="EMBL" id="KAF2830205.1"/>
    </source>
</evidence>
<dbReference type="EMBL" id="MU006220">
    <property type="protein sequence ID" value="KAF2830205.1"/>
    <property type="molecule type" value="Genomic_DNA"/>
</dbReference>
<dbReference type="InterPro" id="IPR000073">
    <property type="entry name" value="AB_hydrolase_1"/>
</dbReference>
<sequence length="270" mass="30080">MPYFTPSPSLSLFYSLHGDATNPPILLIHGWACDSTDWSFTIPALMQKYHVITLDLRGHGHSSAPSSLTYSIKDSTDDAVALLTHLDLTKDVLVMGHSMGAIVASCLTGLYPELFRGLVVIDPPYWRTKQFWSTMLPKWGELQNGLVFVTMAFGNQMPPEGVMPPWMLTWYGIRMQAVNERVVGESLKGAFGPGMLGQQEAHTQLVKGRRVPRLAVYMTEENCGKERRLGMGVGDEVVWIKDAGHWLHHIADEEFNGVLVEWLGKVEGRG</sequence>
<dbReference type="InterPro" id="IPR050266">
    <property type="entry name" value="AB_hydrolase_sf"/>
</dbReference>
<dbReference type="OrthoDB" id="408373at2759"/>